<gene>
    <name evidence="2" type="ORF">O159_26640</name>
</gene>
<feature type="transmembrane region" description="Helical" evidence="1">
    <location>
        <begin position="95"/>
        <end position="117"/>
    </location>
</feature>
<dbReference type="PATRIC" id="fig|1389489.3.peg.2555"/>
<sequence length="459" mass="47775">MGLVGTLAWLAGALALLALVPAIRFARRAWRFRAATTVRFALIGQIAGLLLIVVWCLLAPRPDLGGAGWFVVALGALTLSLALGDAWQSLGGMRVLAAALAAATAAVTVAAAVVTVLPTLNTATIGGRAVPITESTLAQGEQLTVHIPPTASGFAARDAHLFVPPGWLRDPSSTRPVVQMMMGQPGKPTLGATLDALHSLGDDRFSDAPFILVVDQLGAIDKNPPCADTSAGKVDIYLAKDVPAWIRANLPVDPDRDGWTIAGYSHGGECAAYLGAKHPGTWANVIDISGPDKPGEHTPDRTRDLYFGGSQSAFEATWPENVLAASDYSAKPMRGIFIAGQLDTHFRPQVVATATAAEHAGWKVTYWAAPDSTHTAALGPGLTTACNQLIPHWLATGAVQPGDRMLCTAIETPAGCGLAQVATVAGTAAIAYLSALALFLSAQLLIFFVIRPSKSPDPA</sequence>
<dbReference type="InterPro" id="IPR000801">
    <property type="entry name" value="Esterase-like"/>
</dbReference>
<dbReference type="Gene3D" id="3.40.50.1820">
    <property type="entry name" value="alpha/beta hydrolase"/>
    <property type="match status" value="1"/>
</dbReference>
<keyword evidence="1" id="KW-0812">Transmembrane</keyword>
<dbReference type="Pfam" id="PF00756">
    <property type="entry name" value="Esterase"/>
    <property type="match status" value="1"/>
</dbReference>
<protein>
    <recommendedName>
        <fullName evidence="4">Esterase</fullName>
    </recommendedName>
</protein>
<dbReference type="SUPFAM" id="SSF53474">
    <property type="entry name" value="alpha/beta-Hydrolases"/>
    <property type="match status" value="1"/>
</dbReference>
<feature type="transmembrane region" description="Helical" evidence="1">
    <location>
        <begin position="38"/>
        <end position="60"/>
    </location>
</feature>
<dbReference type="EMBL" id="CP006734">
    <property type="protein sequence ID" value="AGW42574.1"/>
    <property type="molecule type" value="Genomic_DNA"/>
</dbReference>
<dbReference type="GO" id="GO:0016747">
    <property type="term" value="F:acyltransferase activity, transferring groups other than amino-acyl groups"/>
    <property type="evidence" value="ECO:0007669"/>
    <property type="project" value="TreeGrafter"/>
</dbReference>
<proteinExistence type="predicted"/>
<dbReference type="PANTHER" id="PTHR48098:SF1">
    <property type="entry name" value="DIACYLGLYCEROL ACYLTRANSFERASE_MYCOLYLTRANSFERASE AG85A"/>
    <property type="match status" value="1"/>
</dbReference>
<dbReference type="STRING" id="1389489.O159_26640"/>
<name>U3PAL3_LEIXC</name>
<evidence type="ECO:0008006" key="4">
    <source>
        <dbReference type="Google" id="ProtNLM"/>
    </source>
</evidence>
<feature type="transmembrane region" description="Helical" evidence="1">
    <location>
        <begin position="6"/>
        <end position="26"/>
    </location>
</feature>
<accession>U3PAL3</accession>
<evidence type="ECO:0000313" key="2">
    <source>
        <dbReference type="EMBL" id="AGW42574.1"/>
    </source>
</evidence>
<evidence type="ECO:0000256" key="1">
    <source>
        <dbReference type="SAM" id="Phobius"/>
    </source>
</evidence>
<dbReference type="HOGENOM" id="CLU_037947_2_0_11"/>
<feature type="transmembrane region" description="Helical" evidence="1">
    <location>
        <begin position="429"/>
        <end position="450"/>
    </location>
</feature>
<keyword evidence="3" id="KW-1185">Reference proteome</keyword>
<dbReference type="eggNOG" id="COG0627">
    <property type="taxonomic scope" value="Bacteria"/>
</dbReference>
<keyword evidence="1" id="KW-1133">Transmembrane helix</keyword>
<keyword evidence="1" id="KW-0472">Membrane</keyword>
<dbReference type="AlphaFoldDB" id="U3PAL3"/>
<dbReference type="KEGG" id="lxy:O159_26640"/>
<organism evidence="2 3">
    <name type="scientific">Leifsonia xyli subsp. cynodontis DSM 46306</name>
    <dbReference type="NCBI Taxonomy" id="1389489"/>
    <lineage>
        <taxon>Bacteria</taxon>
        <taxon>Bacillati</taxon>
        <taxon>Actinomycetota</taxon>
        <taxon>Actinomycetes</taxon>
        <taxon>Micrococcales</taxon>
        <taxon>Microbacteriaceae</taxon>
        <taxon>Leifsonia</taxon>
    </lineage>
</organism>
<evidence type="ECO:0000313" key="3">
    <source>
        <dbReference type="Proteomes" id="UP000016743"/>
    </source>
</evidence>
<dbReference type="InterPro" id="IPR029058">
    <property type="entry name" value="AB_hydrolase_fold"/>
</dbReference>
<dbReference type="InterPro" id="IPR050583">
    <property type="entry name" value="Mycobacterial_A85_antigen"/>
</dbReference>
<dbReference type="PANTHER" id="PTHR48098">
    <property type="entry name" value="ENTEROCHELIN ESTERASE-RELATED"/>
    <property type="match status" value="1"/>
</dbReference>
<reference evidence="2 3" key="1">
    <citation type="journal article" date="2013" name="Genome Announc.">
        <title>Complete Genome Sequence of Leifsonia xyli subsp. cynodontis Strain DSM46306, a Gram-Positive Bacterial Pathogen of Grasses.</title>
        <authorList>
            <person name="Monteiro-Vitorello C.B."/>
            <person name="Zerillo M.M."/>
            <person name="Van Sluys M.A."/>
            <person name="Camargo L.E."/>
            <person name="Kitajima J.P."/>
        </authorList>
    </citation>
    <scope>NUCLEOTIDE SEQUENCE [LARGE SCALE GENOMIC DNA]</scope>
    <source>
        <strain evidence="2 3">DSM 46306</strain>
    </source>
</reference>
<dbReference type="Proteomes" id="UP000016743">
    <property type="component" value="Chromosome"/>
</dbReference>
<feature type="transmembrane region" description="Helical" evidence="1">
    <location>
        <begin position="66"/>
        <end position="83"/>
    </location>
</feature>